<dbReference type="InterPro" id="IPR012338">
    <property type="entry name" value="Beta-lactam/transpept-like"/>
</dbReference>
<dbReference type="PANTHER" id="PTHR46825">
    <property type="entry name" value="D-ALANYL-D-ALANINE-CARBOXYPEPTIDASE/ENDOPEPTIDASE AMPH"/>
    <property type="match status" value="1"/>
</dbReference>
<dbReference type="Pfam" id="PF00144">
    <property type="entry name" value="Beta-lactamase"/>
    <property type="match status" value="1"/>
</dbReference>
<feature type="region of interest" description="Disordered" evidence="1">
    <location>
        <begin position="60"/>
        <end position="81"/>
    </location>
</feature>
<keyword evidence="4" id="KW-0378">Hydrolase</keyword>
<dbReference type="GO" id="GO:0004180">
    <property type="term" value="F:carboxypeptidase activity"/>
    <property type="evidence" value="ECO:0007669"/>
    <property type="project" value="UniProtKB-KW"/>
</dbReference>
<dbReference type="STRING" id="910347.SAMN05421773_108212"/>
<dbReference type="OrthoDB" id="5177574at2"/>
<organism evidence="4 5">
    <name type="scientific">Streptomyces aidingensis</name>
    <dbReference type="NCBI Taxonomy" id="910347"/>
    <lineage>
        <taxon>Bacteria</taxon>
        <taxon>Bacillati</taxon>
        <taxon>Actinomycetota</taxon>
        <taxon>Actinomycetes</taxon>
        <taxon>Kitasatosporales</taxon>
        <taxon>Streptomycetaceae</taxon>
        <taxon>Streptomyces</taxon>
    </lineage>
</organism>
<gene>
    <name evidence="4" type="ORF">SAMN05421773_108212</name>
</gene>
<feature type="signal peptide" evidence="2">
    <location>
        <begin position="1"/>
        <end position="30"/>
    </location>
</feature>
<evidence type="ECO:0000256" key="2">
    <source>
        <dbReference type="SAM" id="SignalP"/>
    </source>
</evidence>
<evidence type="ECO:0000256" key="1">
    <source>
        <dbReference type="SAM" id="MobiDB-lite"/>
    </source>
</evidence>
<name>A0A1I1P538_9ACTN</name>
<feature type="domain" description="Beta-lactamase-related" evidence="3">
    <location>
        <begin position="72"/>
        <end position="373"/>
    </location>
</feature>
<dbReference type="RefSeq" id="WP_093839580.1">
    <property type="nucleotide sequence ID" value="NZ_FOLM01000008.1"/>
</dbReference>
<accession>A0A1I1P538</accession>
<evidence type="ECO:0000259" key="3">
    <source>
        <dbReference type="Pfam" id="PF00144"/>
    </source>
</evidence>
<dbReference type="Proteomes" id="UP000199207">
    <property type="component" value="Unassembled WGS sequence"/>
</dbReference>
<dbReference type="InterPro" id="IPR001466">
    <property type="entry name" value="Beta-lactam-related"/>
</dbReference>
<dbReference type="AlphaFoldDB" id="A0A1I1P538"/>
<keyword evidence="5" id="KW-1185">Reference proteome</keyword>
<proteinExistence type="predicted"/>
<dbReference type="InterPro" id="IPR050491">
    <property type="entry name" value="AmpC-like"/>
</dbReference>
<feature type="chain" id="PRO_5038682896" evidence="2">
    <location>
        <begin position="31"/>
        <end position="417"/>
    </location>
</feature>
<dbReference type="EMBL" id="FOLM01000008">
    <property type="protein sequence ID" value="SFD02103.1"/>
    <property type="molecule type" value="Genomic_DNA"/>
</dbReference>
<evidence type="ECO:0000313" key="4">
    <source>
        <dbReference type="EMBL" id="SFD02103.1"/>
    </source>
</evidence>
<keyword evidence="4" id="KW-0121">Carboxypeptidase</keyword>
<sequence>MRFPSSGGATRTRLTAAGLAAAGVLMTVLAGQADRATAADGPAGRGDTLRRDAAAVRDAGTSSVLAEARDARGRSRTARAGVADLTTGEPVPYGAYYRIGSDTKTFTAVLLLQLVQEGRVSLPDTVEDLLPGLVTGNGNDGSRITVRNLLQQTSGLPDYDTLLFGDPRELSAEVYRERRFVHRGPEDLLALALTQPPEWLPDGDDPGDPGLRWGYSNTNYLLAGMIVEKLTGNPWEQEVHERIIEPLGLRHTLTPGSSAYVPRPTATAYTVFPGDTEPTDTTVGQGGWADGGIISTTADMNTFLRALMDGRLLGEEMLAAMRRTVPAPGWGEESPGAEYGLGIAWRPVAGADPERCPGGGLWFHGGTSFGTVSETGVGGDGRHSAAAAAFTLSLDDRQQARAEAAVRLIDNAVCGTG</sequence>
<dbReference type="Gene3D" id="3.40.710.10">
    <property type="entry name" value="DD-peptidase/beta-lactamase superfamily"/>
    <property type="match status" value="1"/>
</dbReference>
<evidence type="ECO:0000313" key="5">
    <source>
        <dbReference type="Proteomes" id="UP000199207"/>
    </source>
</evidence>
<reference evidence="4 5" key="1">
    <citation type="submission" date="2016-10" db="EMBL/GenBank/DDBJ databases">
        <authorList>
            <person name="de Groot N.N."/>
        </authorList>
    </citation>
    <scope>NUCLEOTIDE SEQUENCE [LARGE SCALE GENOMIC DNA]</scope>
    <source>
        <strain evidence="4 5">CGMCC 4.5739</strain>
    </source>
</reference>
<keyword evidence="2" id="KW-0732">Signal</keyword>
<protein>
    <submittedName>
        <fullName evidence="4">D-alanyl-D-alanine carboxypeptidase</fullName>
    </submittedName>
</protein>
<dbReference type="SUPFAM" id="SSF56601">
    <property type="entry name" value="beta-lactamase/transpeptidase-like"/>
    <property type="match status" value="1"/>
</dbReference>
<dbReference type="PANTHER" id="PTHR46825:SF7">
    <property type="entry name" value="D-ALANYL-D-ALANINE CARBOXYPEPTIDASE"/>
    <property type="match status" value="1"/>
</dbReference>
<keyword evidence="4" id="KW-0645">Protease</keyword>